<reference evidence="6" key="1">
    <citation type="submission" date="2016-10" db="EMBL/GenBank/DDBJ databases">
        <authorList>
            <person name="Varghese N."/>
            <person name="Submissions S."/>
        </authorList>
    </citation>
    <scope>NUCLEOTIDE SEQUENCE [LARGE SCALE GENOMIC DNA]</scope>
    <source>
        <strain evidence="6">DSM 17038</strain>
    </source>
</reference>
<dbReference type="PROSITE" id="PS00198">
    <property type="entry name" value="4FE4S_FER_1"/>
    <property type="match status" value="1"/>
</dbReference>
<keyword evidence="3" id="KW-0411">Iron-sulfur</keyword>
<dbReference type="PROSITE" id="PS51379">
    <property type="entry name" value="4FE4S_FER_2"/>
    <property type="match status" value="2"/>
</dbReference>
<dbReference type="AlphaFoldDB" id="A0A1I2PCM9"/>
<dbReference type="RefSeq" id="WP_092468907.1">
    <property type="nucleotide sequence ID" value="NZ_FOOX01000002.1"/>
</dbReference>
<feature type="domain" description="4Fe-4S ferredoxin-type" evidence="4">
    <location>
        <begin position="326"/>
        <end position="355"/>
    </location>
</feature>
<evidence type="ECO:0000256" key="1">
    <source>
        <dbReference type="ARBA" id="ARBA00022723"/>
    </source>
</evidence>
<evidence type="ECO:0000313" key="5">
    <source>
        <dbReference type="EMBL" id="SFG12869.1"/>
    </source>
</evidence>
<dbReference type="GO" id="GO:0051536">
    <property type="term" value="F:iron-sulfur cluster binding"/>
    <property type="evidence" value="ECO:0007669"/>
    <property type="project" value="UniProtKB-KW"/>
</dbReference>
<accession>A0A1I2PCM9</accession>
<evidence type="ECO:0000256" key="2">
    <source>
        <dbReference type="ARBA" id="ARBA00023004"/>
    </source>
</evidence>
<feature type="domain" description="4Fe-4S ferredoxin-type" evidence="4">
    <location>
        <begin position="285"/>
        <end position="314"/>
    </location>
</feature>
<keyword evidence="1" id="KW-0479">Metal-binding</keyword>
<protein>
    <submittedName>
        <fullName evidence="5">4Fe-4S dicluster domain-containing protein</fullName>
    </submittedName>
</protein>
<dbReference type="InterPro" id="IPR017900">
    <property type="entry name" value="4Fe4S_Fe_S_CS"/>
</dbReference>
<sequence>MGHLVGKDIYGKLGEKIDNLTVKAPWNDALYKILKELYAGEEAELVVKMPYNLSNLQRLSKITGYEPTRVKGMLDKLTHKGLVIDLANNGEYYYMPSPMVIGVFEFTMMRTQGNLNSKVWAELFHAYMSESADFHRANAGDGQRVSIARAVPHRDTVAPEEAVEILPYEKAEAIVASHNKFAIGLCSCRHEKLHLDLKSCDVPLDTCASFGYAADYLIRNGMAQEVSRREMLDNLERSRELGLVFSADNVKRNVTFICSCCSCCCNILHGINNFGYHNTLVTSSFIAGVDKEKCTGCGKCARACPINAIKMEQAAAAEGRTIKSKYYAQVEASICLGCGVCALKCASGALQLKKREQKVIHPETTFERNILQSLERGNLQNFIFDSPEAVTHRVMRGLIGGFLRLSPVKKALMSDQLRSAFLSMMTAGVKLQGGGWMTKI</sequence>
<organism evidence="5 6">
    <name type="scientific">Desulfotruncus arcticus DSM 17038</name>
    <dbReference type="NCBI Taxonomy" id="1121424"/>
    <lineage>
        <taxon>Bacteria</taxon>
        <taxon>Bacillati</taxon>
        <taxon>Bacillota</taxon>
        <taxon>Clostridia</taxon>
        <taxon>Eubacteriales</taxon>
        <taxon>Desulfallaceae</taxon>
        <taxon>Desulfotruncus</taxon>
    </lineage>
</organism>
<evidence type="ECO:0000313" key="6">
    <source>
        <dbReference type="Proteomes" id="UP000199337"/>
    </source>
</evidence>
<dbReference type="Gene3D" id="3.30.70.3270">
    <property type="match status" value="1"/>
</dbReference>
<keyword evidence="2" id="KW-0408">Iron</keyword>
<dbReference type="GO" id="GO:0046872">
    <property type="term" value="F:metal ion binding"/>
    <property type="evidence" value="ECO:0007669"/>
    <property type="project" value="UniProtKB-KW"/>
</dbReference>
<dbReference type="STRING" id="341036.SAMN05660649_00792"/>
<evidence type="ECO:0000259" key="4">
    <source>
        <dbReference type="PROSITE" id="PS51379"/>
    </source>
</evidence>
<dbReference type="OrthoDB" id="5422255at2"/>
<gene>
    <name evidence="5" type="ORF">SAMN05660649_00792</name>
</gene>
<evidence type="ECO:0000256" key="3">
    <source>
        <dbReference type="ARBA" id="ARBA00023014"/>
    </source>
</evidence>
<proteinExistence type="predicted"/>
<name>A0A1I2PCM9_9FIRM</name>
<dbReference type="Pfam" id="PF12838">
    <property type="entry name" value="Fer4_7"/>
    <property type="match status" value="1"/>
</dbReference>
<dbReference type="Proteomes" id="UP000199337">
    <property type="component" value="Unassembled WGS sequence"/>
</dbReference>
<dbReference type="SUPFAM" id="SSF54862">
    <property type="entry name" value="4Fe-4S ferredoxins"/>
    <property type="match status" value="1"/>
</dbReference>
<dbReference type="EMBL" id="FOOX01000002">
    <property type="protein sequence ID" value="SFG12869.1"/>
    <property type="molecule type" value="Genomic_DNA"/>
</dbReference>
<keyword evidence="6" id="KW-1185">Reference proteome</keyword>
<dbReference type="InterPro" id="IPR017896">
    <property type="entry name" value="4Fe4S_Fe-S-bd"/>
</dbReference>